<accession>A0A0D3IRK3</accession>
<keyword evidence="2" id="KW-0378">Hydrolase</keyword>
<keyword evidence="7" id="KW-1185">Reference proteome</keyword>
<dbReference type="Proteomes" id="UP000013827">
    <property type="component" value="Unassembled WGS sequence"/>
</dbReference>
<feature type="domain" description="DNA2/NAM7 helicase-like C-terminal" evidence="5">
    <location>
        <begin position="1"/>
        <end position="166"/>
    </location>
</feature>
<dbReference type="OMA" id="MHEELCK"/>
<evidence type="ECO:0000256" key="4">
    <source>
        <dbReference type="ARBA" id="ARBA00022840"/>
    </source>
</evidence>
<dbReference type="InterPro" id="IPR027417">
    <property type="entry name" value="P-loop_NTPase"/>
</dbReference>
<evidence type="ECO:0000256" key="3">
    <source>
        <dbReference type="ARBA" id="ARBA00022806"/>
    </source>
</evidence>
<sequence length="189" mass="20605">LDTQYRMHPSLATFVSTCFYRGKYLSGVADAKRPQPRGLRWPSPSCNAALLVSGSGEEGAGQSKRNPGEASAVVSLLRDLRPAEVGVVTPYGAQVGLLRQQVSSLPGGREIEVKSVDGFQGREKELIVFSAVRSNRSGSLGFVSDARRLNVMLTRAKRGLVIVGDPTTLVRSRHWADWLEWIEGQRAVL</sequence>
<keyword evidence="1" id="KW-0547">Nucleotide-binding</keyword>
<dbReference type="GeneID" id="17259914"/>
<evidence type="ECO:0000256" key="1">
    <source>
        <dbReference type="ARBA" id="ARBA00022741"/>
    </source>
</evidence>
<dbReference type="GO" id="GO:0005694">
    <property type="term" value="C:chromosome"/>
    <property type="evidence" value="ECO:0007669"/>
    <property type="project" value="UniProtKB-ARBA"/>
</dbReference>
<evidence type="ECO:0000313" key="6">
    <source>
        <dbReference type="EnsemblProtists" id="EOD13888"/>
    </source>
</evidence>
<protein>
    <recommendedName>
        <fullName evidence="5">DNA2/NAM7 helicase-like C-terminal domain-containing protein</fullName>
    </recommendedName>
</protein>
<evidence type="ECO:0000313" key="7">
    <source>
        <dbReference type="Proteomes" id="UP000013827"/>
    </source>
</evidence>
<dbReference type="CDD" id="cd18808">
    <property type="entry name" value="SF1_C_Upf1"/>
    <property type="match status" value="1"/>
</dbReference>
<dbReference type="InterPro" id="IPR041679">
    <property type="entry name" value="DNA2/NAM7-like_C"/>
</dbReference>
<dbReference type="eggNOG" id="KOG1802">
    <property type="taxonomic scope" value="Eukaryota"/>
</dbReference>
<keyword evidence="4" id="KW-0067">ATP-binding</keyword>
<organism evidence="6 7">
    <name type="scientific">Emiliania huxleyi (strain CCMP1516)</name>
    <dbReference type="NCBI Taxonomy" id="280463"/>
    <lineage>
        <taxon>Eukaryota</taxon>
        <taxon>Haptista</taxon>
        <taxon>Haptophyta</taxon>
        <taxon>Prymnesiophyceae</taxon>
        <taxon>Isochrysidales</taxon>
        <taxon>Noelaerhabdaceae</taxon>
        <taxon>Emiliania</taxon>
    </lineage>
</organism>
<dbReference type="HOGENOM" id="CLU_001666_9_1_1"/>
<dbReference type="SUPFAM" id="SSF52540">
    <property type="entry name" value="P-loop containing nucleoside triphosphate hydrolases"/>
    <property type="match status" value="1"/>
</dbReference>
<keyword evidence="3" id="KW-0347">Helicase</keyword>
<dbReference type="EnsemblProtists" id="EOD13888">
    <property type="protein sequence ID" value="EOD13888"/>
    <property type="gene ID" value="EMIHUDRAFT_44663"/>
</dbReference>
<dbReference type="GO" id="GO:0043139">
    <property type="term" value="F:5'-3' DNA helicase activity"/>
    <property type="evidence" value="ECO:0007669"/>
    <property type="project" value="TreeGrafter"/>
</dbReference>
<evidence type="ECO:0000259" key="5">
    <source>
        <dbReference type="Pfam" id="PF13087"/>
    </source>
</evidence>
<dbReference type="FunFam" id="3.40.50.300:FF:000326">
    <property type="entry name" value="P-loop containing nucleoside triphosphate hydrolase"/>
    <property type="match status" value="1"/>
</dbReference>
<proteinExistence type="predicted"/>
<dbReference type="PANTHER" id="PTHR43788:SF13">
    <property type="entry name" value="REGULATOR OF NONSENSE TRANSCRIPTS 1"/>
    <property type="match status" value="1"/>
</dbReference>
<dbReference type="GO" id="GO:0005524">
    <property type="term" value="F:ATP binding"/>
    <property type="evidence" value="ECO:0007669"/>
    <property type="project" value="UniProtKB-KW"/>
</dbReference>
<reference evidence="7" key="1">
    <citation type="journal article" date="2013" name="Nature">
        <title>Pan genome of the phytoplankton Emiliania underpins its global distribution.</title>
        <authorList>
            <person name="Read B.A."/>
            <person name="Kegel J."/>
            <person name="Klute M.J."/>
            <person name="Kuo A."/>
            <person name="Lefebvre S.C."/>
            <person name="Maumus F."/>
            <person name="Mayer C."/>
            <person name="Miller J."/>
            <person name="Monier A."/>
            <person name="Salamov A."/>
            <person name="Young J."/>
            <person name="Aguilar M."/>
            <person name="Claverie J.M."/>
            <person name="Frickenhaus S."/>
            <person name="Gonzalez K."/>
            <person name="Herman E.K."/>
            <person name="Lin Y.C."/>
            <person name="Napier J."/>
            <person name="Ogata H."/>
            <person name="Sarno A.F."/>
            <person name="Shmutz J."/>
            <person name="Schroeder D."/>
            <person name="de Vargas C."/>
            <person name="Verret F."/>
            <person name="von Dassow P."/>
            <person name="Valentin K."/>
            <person name="Van de Peer Y."/>
            <person name="Wheeler G."/>
            <person name="Dacks J.B."/>
            <person name="Delwiche C.F."/>
            <person name="Dyhrman S.T."/>
            <person name="Glockner G."/>
            <person name="John U."/>
            <person name="Richards T."/>
            <person name="Worden A.Z."/>
            <person name="Zhang X."/>
            <person name="Grigoriev I.V."/>
            <person name="Allen A.E."/>
            <person name="Bidle K."/>
            <person name="Borodovsky M."/>
            <person name="Bowler C."/>
            <person name="Brownlee C."/>
            <person name="Cock J.M."/>
            <person name="Elias M."/>
            <person name="Gladyshev V.N."/>
            <person name="Groth M."/>
            <person name="Guda C."/>
            <person name="Hadaegh A."/>
            <person name="Iglesias-Rodriguez M.D."/>
            <person name="Jenkins J."/>
            <person name="Jones B.M."/>
            <person name="Lawson T."/>
            <person name="Leese F."/>
            <person name="Lindquist E."/>
            <person name="Lobanov A."/>
            <person name="Lomsadze A."/>
            <person name="Malik S.B."/>
            <person name="Marsh M.E."/>
            <person name="Mackinder L."/>
            <person name="Mock T."/>
            <person name="Mueller-Roeber B."/>
            <person name="Pagarete A."/>
            <person name="Parker M."/>
            <person name="Probert I."/>
            <person name="Quesneville H."/>
            <person name="Raines C."/>
            <person name="Rensing S.A."/>
            <person name="Riano-Pachon D.M."/>
            <person name="Richier S."/>
            <person name="Rokitta S."/>
            <person name="Shiraiwa Y."/>
            <person name="Soanes D.M."/>
            <person name="van der Giezen M."/>
            <person name="Wahlund T.M."/>
            <person name="Williams B."/>
            <person name="Wilson W."/>
            <person name="Wolfe G."/>
            <person name="Wurch L.L."/>
        </authorList>
    </citation>
    <scope>NUCLEOTIDE SEQUENCE</scope>
</reference>
<dbReference type="PaxDb" id="2903-EOD13888"/>
<dbReference type="STRING" id="2903.R1BUP0"/>
<dbReference type="Gene3D" id="3.40.50.300">
    <property type="entry name" value="P-loop containing nucleotide triphosphate hydrolases"/>
    <property type="match status" value="1"/>
</dbReference>
<dbReference type="GO" id="GO:0016787">
    <property type="term" value="F:hydrolase activity"/>
    <property type="evidence" value="ECO:0007669"/>
    <property type="project" value="UniProtKB-KW"/>
</dbReference>
<dbReference type="InterPro" id="IPR050534">
    <property type="entry name" value="Coronavir_polyprotein_1ab"/>
</dbReference>
<dbReference type="RefSeq" id="XP_005766317.1">
    <property type="nucleotide sequence ID" value="XM_005766260.1"/>
</dbReference>
<dbReference type="InterPro" id="IPR047187">
    <property type="entry name" value="SF1_C_Upf1"/>
</dbReference>
<dbReference type="PANTHER" id="PTHR43788">
    <property type="entry name" value="DNA2/NAM7 HELICASE FAMILY MEMBER"/>
    <property type="match status" value="1"/>
</dbReference>
<dbReference type="AlphaFoldDB" id="A0A0D3IRK3"/>
<name>A0A0D3IRK3_EMIH1</name>
<evidence type="ECO:0000256" key="2">
    <source>
        <dbReference type="ARBA" id="ARBA00022801"/>
    </source>
</evidence>
<reference evidence="6" key="2">
    <citation type="submission" date="2024-10" db="UniProtKB">
        <authorList>
            <consortium name="EnsemblProtists"/>
        </authorList>
    </citation>
    <scope>IDENTIFICATION</scope>
</reference>
<dbReference type="Pfam" id="PF13087">
    <property type="entry name" value="AAA_12"/>
    <property type="match status" value="1"/>
</dbReference>
<dbReference type="KEGG" id="ehx:EMIHUDRAFT_44663"/>